<dbReference type="Proteomes" id="UP001642464">
    <property type="component" value="Unassembled WGS sequence"/>
</dbReference>
<evidence type="ECO:0000256" key="5">
    <source>
        <dbReference type="ARBA" id="ARBA00023203"/>
    </source>
</evidence>
<comment type="caution">
    <text evidence="8">The sequence shown here is derived from an EMBL/GenBank/DDBJ whole genome shotgun (WGS) entry which is preliminary data.</text>
</comment>
<keyword evidence="1" id="KW-0547">Nucleotide-binding</keyword>
<organism evidence="8 9">
    <name type="scientific">Durusdinium trenchii</name>
    <dbReference type="NCBI Taxonomy" id="1381693"/>
    <lineage>
        <taxon>Eukaryota</taxon>
        <taxon>Sar</taxon>
        <taxon>Alveolata</taxon>
        <taxon>Dinophyceae</taxon>
        <taxon>Suessiales</taxon>
        <taxon>Symbiodiniaceae</taxon>
        <taxon>Durusdinium</taxon>
    </lineage>
</organism>
<feature type="domain" description="Myosin motor" evidence="7">
    <location>
        <begin position="1"/>
        <end position="488"/>
    </location>
</feature>
<dbReference type="Gene3D" id="3.40.850.10">
    <property type="entry name" value="Kinesin motor domain"/>
    <property type="match status" value="1"/>
</dbReference>
<dbReference type="PROSITE" id="PS51456">
    <property type="entry name" value="MYOSIN_MOTOR"/>
    <property type="match status" value="1"/>
</dbReference>
<dbReference type="InterPro" id="IPR001609">
    <property type="entry name" value="Myosin_head_motor_dom-like"/>
</dbReference>
<evidence type="ECO:0000313" key="9">
    <source>
        <dbReference type="Proteomes" id="UP001642464"/>
    </source>
</evidence>
<sequence length="630" mass="70663">MARSEKLWMWAARSAKISLEDHMKTAAFVDAVGRSASVLKALSPMLVTFARLSAWLRGMDLPPGDGPQIVRNWNTSEEFFEGAEQVYRHALVTAFTASELEVTATNQFRQWVKEQGALRQQDFPDSKFEFAELLVRFENLTGPRSLEALQKFAESPRFQSSDREQLKGELQQDLEQSSKLNLQVLALAEVRHPPHEKMERRLDRVLLQSSFNLAEGKGKATRAVLSFLAKRRGLKLFVLAILHEPVDQKREKCHPATTDVRDKLLRSTPVLEAFGNAHTRQNANSSRFGKFIEVHLAASGEVVGATLQPYMLEAKVHHYSCKMAQQKLHAWKALRRGDACGFLAAHAELHKVLVEGLLATGMKVSQVAECCRVVAAVALLSDPELGDQSLPVSAKLLRLEEPELWLTRFIAQGIAPRQDGEKVAMLSHLETDGGRMLGLLDLYGFEVFPTNGFEQFLINYCNERLQQFFNRQVFAREAEEYAAEGLDWDGHWSNCAAACQLPALALLEAHALTEFAFWGANLHVGRPQKIGSTLPKASMCGNMGSTNQGITFVIKKTPWMFRMLHHVDNMFQTTASKVLPKAIWAMAVRKRLHTSDLESAPNSATHPFEDFHEPMMIFEPTGKSTFPETT</sequence>
<comment type="caution">
    <text evidence="6">Lacks conserved residue(s) required for the propagation of feature annotation.</text>
</comment>
<accession>A0ABP0LSJ5</accession>
<dbReference type="Gene3D" id="1.20.58.530">
    <property type="match status" value="1"/>
</dbReference>
<keyword evidence="9" id="KW-1185">Reference proteome</keyword>
<dbReference type="SUPFAM" id="SSF52540">
    <property type="entry name" value="P-loop containing nucleoside triphosphate hydrolases"/>
    <property type="match status" value="1"/>
</dbReference>
<dbReference type="PANTHER" id="PTHR13140">
    <property type="entry name" value="MYOSIN"/>
    <property type="match status" value="1"/>
</dbReference>
<keyword evidence="5 6" id="KW-0009">Actin-binding</keyword>
<comment type="similarity">
    <text evidence="6">Belongs to the TRAFAC class myosin-kinesin ATPase superfamily. Myosin family.</text>
</comment>
<evidence type="ECO:0000256" key="3">
    <source>
        <dbReference type="ARBA" id="ARBA00023123"/>
    </source>
</evidence>
<evidence type="ECO:0000256" key="4">
    <source>
        <dbReference type="ARBA" id="ARBA00023175"/>
    </source>
</evidence>
<evidence type="ECO:0000256" key="2">
    <source>
        <dbReference type="ARBA" id="ARBA00022840"/>
    </source>
</evidence>
<dbReference type="InterPro" id="IPR036961">
    <property type="entry name" value="Kinesin_motor_dom_sf"/>
</dbReference>
<dbReference type="PRINTS" id="PR00193">
    <property type="entry name" value="MYOSINHEAVY"/>
</dbReference>
<evidence type="ECO:0000259" key="7">
    <source>
        <dbReference type="PROSITE" id="PS51456"/>
    </source>
</evidence>
<dbReference type="EMBL" id="CAXAMM010017624">
    <property type="protein sequence ID" value="CAK9041552.1"/>
    <property type="molecule type" value="Genomic_DNA"/>
</dbReference>
<proteinExistence type="inferred from homology"/>
<name>A0ABP0LSJ5_9DINO</name>
<dbReference type="InterPro" id="IPR027417">
    <property type="entry name" value="P-loop_NTPase"/>
</dbReference>
<protein>
    <submittedName>
        <fullName evidence="8">Myosin-11 (Myosin XI E) (AtXIE)</fullName>
    </submittedName>
</protein>
<reference evidence="8 9" key="1">
    <citation type="submission" date="2024-02" db="EMBL/GenBank/DDBJ databases">
        <authorList>
            <person name="Chen Y."/>
            <person name="Shah S."/>
            <person name="Dougan E. K."/>
            <person name="Thang M."/>
            <person name="Chan C."/>
        </authorList>
    </citation>
    <scope>NUCLEOTIDE SEQUENCE [LARGE SCALE GENOMIC DNA]</scope>
</reference>
<evidence type="ECO:0000313" key="8">
    <source>
        <dbReference type="EMBL" id="CAK9041552.1"/>
    </source>
</evidence>
<keyword evidence="2" id="KW-0067">ATP-binding</keyword>
<evidence type="ECO:0000256" key="1">
    <source>
        <dbReference type="ARBA" id="ARBA00022741"/>
    </source>
</evidence>
<gene>
    <name evidence="8" type="ORF">SCF082_LOCUS23982</name>
</gene>
<keyword evidence="3 6" id="KW-0518">Myosin</keyword>
<dbReference type="SMART" id="SM00242">
    <property type="entry name" value="MYSc"/>
    <property type="match status" value="1"/>
</dbReference>
<keyword evidence="4" id="KW-0505">Motor protein</keyword>
<dbReference type="Pfam" id="PF00063">
    <property type="entry name" value="Myosin_head"/>
    <property type="match status" value="2"/>
</dbReference>
<evidence type="ECO:0000256" key="6">
    <source>
        <dbReference type="PROSITE-ProRule" id="PRU00782"/>
    </source>
</evidence>